<feature type="domain" description="Protein kinase" evidence="7">
    <location>
        <begin position="17"/>
        <end position="276"/>
    </location>
</feature>
<dbReference type="PANTHER" id="PTHR43289:SF34">
    <property type="entry name" value="SERINE_THREONINE-PROTEIN KINASE YBDM-RELATED"/>
    <property type="match status" value="1"/>
</dbReference>
<feature type="compositionally biased region" description="Low complexity" evidence="6">
    <location>
        <begin position="334"/>
        <end position="354"/>
    </location>
</feature>
<dbReference type="STRING" id="1123024.GCA_000423625_05015"/>
<sequence length="488" mass="50245">MAVQPLLAEDPREIGGFVLDGRLGAGGMGVVYRGWSASGQVAAVKLVRAEFADDAEFRTRFRREIRAARAVGGTCTAKLLAADPDAERPWLATEYVEGPTLGEVVAASGPLAPEPLRALAAGLAEALAAVHAAGVVHRDLKPGNVLLGATGPRVIDFGIAAVAAATSATRTGMVVGSPGYMSPEQITGTGRVGPASDVFSWGLTVAFAATGRPPYGAADRFEVLLYRVVHSEPDVAGLPAAVAGPVLTALAKQPERRPTAEGLLRMLLPGAADPYAAATVMLREMWPGVPPLRRTEPRSRRTRTVLAVAGTALVLAAAGTGGHLLRGDDPGEGAALPTITDPTPAPTTVASTAPAPAPTTAPAPTRSTPDVAGFAGPIDAVGDRTRFSEFVYAHDGELIHLDITQQDGHASLDPDGSGYFAVEDDCAEPPCGGVQYAVRDPGPRTDSVFSTDEGYLVVRGHFAVTAHPGMQMGYLSVGLRAVPASEVS</sequence>
<dbReference type="PROSITE" id="PS00107">
    <property type="entry name" value="PROTEIN_KINASE_ATP"/>
    <property type="match status" value="1"/>
</dbReference>
<dbReference type="CDD" id="cd14014">
    <property type="entry name" value="STKc_PknB_like"/>
    <property type="match status" value="1"/>
</dbReference>
<evidence type="ECO:0000256" key="3">
    <source>
        <dbReference type="ARBA" id="ARBA00022777"/>
    </source>
</evidence>
<dbReference type="GO" id="GO:0005524">
    <property type="term" value="F:ATP binding"/>
    <property type="evidence" value="ECO:0007669"/>
    <property type="project" value="UniProtKB-UniRule"/>
</dbReference>
<dbReference type="Pfam" id="PF00069">
    <property type="entry name" value="Pkinase"/>
    <property type="match status" value="1"/>
</dbReference>
<dbReference type="Proteomes" id="UP000321328">
    <property type="component" value="Unassembled WGS sequence"/>
</dbReference>
<dbReference type="Gene3D" id="3.30.200.20">
    <property type="entry name" value="Phosphorylase Kinase, domain 1"/>
    <property type="match status" value="1"/>
</dbReference>
<reference evidence="8 9" key="1">
    <citation type="submission" date="2019-07" db="EMBL/GenBank/DDBJ databases">
        <title>Whole genome shotgun sequence of Pseudonocardia asaccharolytica NBRC 16224.</title>
        <authorList>
            <person name="Hosoyama A."/>
            <person name="Uohara A."/>
            <person name="Ohji S."/>
            <person name="Ichikawa N."/>
        </authorList>
    </citation>
    <scope>NUCLEOTIDE SEQUENCE [LARGE SCALE GENOMIC DNA]</scope>
    <source>
        <strain evidence="8 9">NBRC 16224</strain>
    </source>
</reference>
<gene>
    <name evidence="8" type="ORF">PA7_48560</name>
</gene>
<dbReference type="InterPro" id="IPR000719">
    <property type="entry name" value="Prot_kinase_dom"/>
</dbReference>
<proteinExistence type="predicted"/>
<evidence type="ECO:0000259" key="7">
    <source>
        <dbReference type="PROSITE" id="PS50011"/>
    </source>
</evidence>
<feature type="region of interest" description="Disordered" evidence="6">
    <location>
        <begin position="326"/>
        <end position="375"/>
    </location>
</feature>
<keyword evidence="4 5" id="KW-0067">ATP-binding</keyword>
<keyword evidence="3" id="KW-0418">Kinase</keyword>
<evidence type="ECO:0000256" key="5">
    <source>
        <dbReference type="PROSITE-ProRule" id="PRU10141"/>
    </source>
</evidence>
<dbReference type="Gene3D" id="1.10.510.10">
    <property type="entry name" value="Transferase(Phosphotransferase) domain 1"/>
    <property type="match status" value="1"/>
</dbReference>
<evidence type="ECO:0000256" key="1">
    <source>
        <dbReference type="ARBA" id="ARBA00022679"/>
    </source>
</evidence>
<keyword evidence="2 5" id="KW-0547">Nucleotide-binding</keyword>
<dbReference type="InterPro" id="IPR011009">
    <property type="entry name" value="Kinase-like_dom_sf"/>
</dbReference>
<dbReference type="EMBL" id="BJVI01000140">
    <property type="protein sequence ID" value="GEL21019.1"/>
    <property type="molecule type" value="Genomic_DNA"/>
</dbReference>
<dbReference type="SUPFAM" id="SSF56112">
    <property type="entry name" value="Protein kinase-like (PK-like)"/>
    <property type="match status" value="1"/>
</dbReference>
<name>A0A511D890_9PSEU</name>
<dbReference type="InterPro" id="IPR008271">
    <property type="entry name" value="Ser/Thr_kinase_AS"/>
</dbReference>
<dbReference type="SMART" id="SM00220">
    <property type="entry name" value="S_TKc"/>
    <property type="match status" value="1"/>
</dbReference>
<organism evidence="8 9">
    <name type="scientific">Pseudonocardia asaccharolytica DSM 44247 = NBRC 16224</name>
    <dbReference type="NCBI Taxonomy" id="1123024"/>
    <lineage>
        <taxon>Bacteria</taxon>
        <taxon>Bacillati</taxon>
        <taxon>Actinomycetota</taxon>
        <taxon>Actinomycetes</taxon>
        <taxon>Pseudonocardiales</taxon>
        <taxon>Pseudonocardiaceae</taxon>
        <taxon>Pseudonocardia</taxon>
    </lineage>
</organism>
<comment type="caution">
    <text evidence="8">The sequence shown here is derived from an EMBL/GenBank/DDBJ whole genome shotgun (WGS) entry which is preliminary data.</text>
</comment>
<evidence type="ECO:0000313" key="9">
    <source>
        <dbReference type="Proteomes" id="UP000321328"/>
    </source>
</evidence>
<accession>A0A511D890</accession>
<dbReference type="RefSeq" id="WP_051233545.1">
    <property type="nucleotide sequence ID" value="NZ_AUII01000065.1"/>
</dbReference>
<dbReference type="AlphaFoldDB" id="A0A511D890"/>
<dbReference type="PROSITE" id="PS50011">
    <property type="entry name" value="PROTEIN_KINASE_DOM"/>
    <property type="match status" value="1"/>
</dbReference>
<keyword evidence="1" id="KW-0808">Transferase</keyword>
<evidence type="ECO:0000256" key="6">
    <source>
        <dbReference type="SAM" id="MobiDB-lite"/>
    </source>
</evidence>
<evidence type="ECO:0000256" key="2">
    <source>
        <dbReference type="ARBA" id="ARBA00022741"/>
    </source>
</evidence>
<evidence type="ECO:0000256" key="4">
    <source>
        <dbReference type="ARBA" id="ARBA00022840"/>
    </source>
</evidence>
<dbReference type="GO" id="GO:0004674">
    <property type="term" value="F:protein serine/threonine kinase activity"/>
    <property type="evidence" value="ECO:0007669"/>
    <property type="project" value="TreeGrafter"/>
</dbReference>
<dbReference type="PROSITE" id="PS00108">
    <property type="entry name" value="PROTEIN_KINASE_ST"/>
    <property type="match status" value="1"/>
</dbReference>
<dbReference type="InterPro" id="IPR017441">
    <property type="entry name" value="Protein_kinase_ATP_BS"/>
</dbReference>
<protein>
    <recommendedName>
        <fullName evidence="7">Protein kinase domain-containing protein</fullName>
    </recommendedName>
</protein>
<keyword evidence="9" id="KW-1185">Reference proteome</keyword>
<dbReference type="PANTHER" id="PTHR43289">
    <property type="entry name" value="MITOGEN-ACTIVATED PROTEIN KINASE KINASE KINASE 20-RELATED"/>
    <property type="match status" value="1"/>
</dbReference>
<evidence type="ECO:0000313" key="8">
    <source>
        <dbReference type="EMBL" id="GEL21019.1"/>
    </source>
</evidence>
<feature type="binding site" evidence="5">
    <location>
        <position position="45"/>
    </location>
    <ligand>
        <name>ATP</name>
        <dbReference type="ChEBI" id="CHEBI:30616"/>
    </ligand>
</feature>